<accession>A0A1M6KLT5</accession>
<dbReference type="Proteomes" id="UP000324781">
    <property type="component" value="Unassembled WGS sequence"/>
</dbReference>
<dbReference type="GO" id="GO:0016491">
    <property type="term" value="F:oxidoreductase activity"/>
    <property type="evidence" value="ECO:0007669"/>
    <property type="project" value="InterPro"/>
</dbReference>
<dbReference type="RefSeq" id="WP_149679717.1">
    <property type="nucleotide sequence ID" value="NZ_DAONMB010000011.1"/>
</dbReference>
<dbReference type="OrthoDB" id="9805976at2"/>
<name>A0A1M6KLT5_9FIRM</name>
<sequence>MNTLVINCSPVRTGATAEIARIVSEQLSGRYNNRGICIDDYEFGFCRGCKSCHQTARCIQQDDVDLIINEFEWADVIVSVVPSYWGDIPGQFKAFIDRCTPWCNTHEPHAAISRGKKGYVIALRTGPGMRECVRIIESIEHFYGHLEIACCGRLGLCSIASREDVESRKAEILAFCKMILDK</sequence>
<protein>
    <submittedName>
        <fullName evidence="4">Multimeric flavodoxin WrbA</fullName>
    </submittedName>
</protein>
<dbReference type="SUPFAM" id="SSF52218">
    <property type="entry name" value="Flavoproteins"/>
    <property type="match status" value="1"/>
</dbReference>
<dbReference type="PANTHER" id="PTHR43278:SF4">
    <property type="entry name" value="NAD(P)H-DEPENDENT FMN-CONTAINING OXIDOREDUCTASE YWQN-RELATED"/>
    <property type="match status" value="1"/>
</dbReference>
<dbReference type="Pfam" id="PF03358">
    <property type="entry name" value="FMN_red"/>
    <property type="match status" value="1"/>
</dbReference>
<dbReference type="InterPro" id="IPR051796">
    <property type="entry name" value="ISF_SsuE-like"/>
</dbReference>
<keyword evidence="1" id="KW-0285">Flavoprotein</keyword>
<dbReference type="InterPro" id="IPR005025">
    <property type="entry name" value="FMN_Rdtase-like_dom"/>
</dbReference>
<feature type="domain" description="NADPH-dependent FMN reductase-like" evidence="3">
    <location>
        <begin position="1"/>
        <end position="148"/>
    </location>
</feature>
<keyword evidence="2" id="KW-0288">FMN</keyword>
<evidence type="ECO:0000313" key="5">
    <source>
        <dbReference type="Proteomes" id="UP000324781"/>
    </source>
</evidence>
<dbReference type="InterPro" id="IPR029039">
    <property type="entry name" value="Flavoprotein-like_sf"/>
</dbReference>
<evidence type="ECO:0000259" key="3">
    <source>
        <dbReference type="Pfam" id="PF03358"/>
    </source>
</evidence>
<evidence type="ECO:0000256" key="1">
    <source>
        <dbReference type="ARBA" id="ARBA00022630"/>
    </source>
</evidence>
<keyword evidence="5" id="KW-1185">Reference proteome</keyword>
<dbReference type="PANTHER" id="PTHR43278">
    <property type="entry name" value="NAD(P)H-DEPENDENT FMN-CONTAINING OXIDOREDUCTASE YWQN-RELATED"/>
    <property type="match status" value="1"/>
</dbReference>
<proteinExistence type="predicted"/>
<organism evidence="4 5">
    <name type="scientific">Thermoclostridium caenicola</name>
    <dbReference type="NCBI Taxonomy" id="659425"/>
    <lineage>
        <taxon>Bacteria</taxon>
        <taxon>Bacillati</taxon>
        <taxon>Bacillota</taxon>
        <taxon>Clostridia</taxon>
        <taxon>Eubacteriales</taxon>
        <taxon>Oscillospiraceae</taxon>
        <taxon>Thermoclostridium</taxon>
    </lineage>
</organism>
<dbReference type="Gene3D" id="3.40.50.360">
    <property type="match status" value="1"/>
</dbReference>
<gene>
    <name evidence="4" type="ORF">SAMN05444373_10852</name>
</gene>
<dbReference type="EMBL" id="FQZP01000085">
    <property type="protein sequence ID" value="SHJ59891.1"/>
    <property type="molecule type" value="Genomic_DNA"/>
</dbReference>
<reference evidence="4 5" key="1">
    <citation type="submission" date="2016-11" db="EMBL/GenBank/DDBJ databases">
        <authorList>
            <person name="Varghese N."/>
            <person name="Submissions S."/>
        </authorList>
    </citation>
    <scope>NUCLEOTIDE SEQUENCE [LARGE SCALE GENOMIC DNA]</scope>
    <source>
        <strain evidence="4 5">DSM 19027</strain>
    </source>
</reference>
<dbReference type="AlphaFoldDB" id="A0A1M6KLT5"/>
<evidence type="ECO:0000256" key="2">
    <source>
        <dbReference type="ARBA" id="ARBA00022643"/>
    </source>
</evidence>
<evidence type="ECO:0000313" key="4">
    <source>
        <dbReference type="EMBL" id="SHJ59891.1"/>
    </source>
</evidence>